<reference evidence="2" key="1">
    <citation type="submission" date="2021-01" db="EMBL/GenBank/DDBJ databases">
        <title>Whole genome shotgun sequence of Rhizocola hellebori NBRC 109834.</title>
        <authorList>
            <person name="Komaki H."/>
            <person name="Tamura T."/>
        </authorList>
    </citation>
    <scope>NUCLEOTIDE SEQUENCE</scope>
    <source>
        <strain evidence="2">NBRC 109834</strain>
    </source>
</reference>
<evidence type="ECO:0000313" key="3">
    <source>
        <dbReference type="Proteomes" id="UP000612899"/>
    </source>
</evidence>
<gene>
    <name evidence="2" type="ORF">Rhe02_81960</name>
</gene>
<protein>
    <submittedName>
        <fullName evidence="2">Uncharacterized protein</fullName>
    </submittedName>
</protein>
<dbReference type="EMBL" id="BONY01000085">
    <property type="protein sequence ID" value="GIH10129.1"/>
    <property type="molecule type" value="Genomic_DNA"/>
</dbReference>
<keyword evidence="3" id="KW-1185">Reference proteome</keyword>
<dbReference type="AlphaFoldDB" id="A0A8J3QI38"/>
<comment type="caution">
    <text evidence="2">The sequence shown here is derived from an EMBL/GenBank/DDBJ whole genome shotgun (WGS) entry which is preliminary data.</text>
</comment>
<feature type="compositionally biased region" description="Basic and acidic residues" evidence="1">
    <location>
        <begin position="298"/>
        <end position="314"/>
    </location>
</feature>
<sequence>MSLVEDLADRLRATRDQLPVAEIAGAAERMRAASGLLAWVLHESSTPVALPGLGVAANHLDHAAAALRVAQDCMDDYCLALGVQMESYPDSRMPAVPSQVQRTESIDSQLTDWWSARICQLSGFDEVERKGGAGSSGELLRRCVTAALEADTRRLHRELVTAGPAVGLGLAAVAPPLLRHLANDLAGHPPRLEDLARVRRAALPLLSELLPNLRPDPAEEIIARVCHAQPQRHGNQPSHPADIAAACTLLVAGLMRATGRTAEDLSALVEQERAAAGEATQRAADRARSHRAALRITDTARRRSAVDELRPATP</sequence>
<organism evidence="2 3">
    <name type="scientific">Rhizocola hellebori</name>
    <dbReference type="NCBI Taxonomy" id="1392758"/>
    <lineage>
        <taxon>Bacteria</taxon>
        <taxon>Bacillati</taxon>
        <taxon>Actinomycetota</taxon>
        <taxon>Actinomycetes</taxon>
        <taxon>Micromonosporales</taxon>
        <taxon>Micromonosporaceae</taxon>
        <taxon>Rhizocola</taxon>
    </lineage>
</organism>
<evidence type="ECO:0000313" key="2">
    <source>
        <dbReference type="EMBL" id="GIH10129.1"/>
    </source>
</evidence>
<dbReference type="RefSeq" id="WP_203913848.1">
    <property type="nucleotide sequence ID" value="NZ_BONY01000085.1"/>
</dbReference>
<accession>A0A8J3QI38</accession>
<evidence type="ECO:0000256" key="1">
    <source>
        <dbReference type="SAM" id="MobiDB-lite"/>
    </source>
</evidence>
<feature type="region of interest" description="Disordered" evidence="1">
    <location>
        <begin position="277"/>
        <end position="314"/>
    </location>
</feature>
<dbReference type="Proteomes" id="UP000612899">
    <property type="component" value="Unassembled WGS sequence"/>
</dbReference>
<name>A0A8J3QI38_9ACTN</name>
<proteinExistence type="predicted"/>